<keyword evidence="3" id="KW-1185">Reference proteome</keyword>
<sequence>MKIKSLLCIFLFVLLSNSSFGQKKITWTNVLDIYAKEFRLAEENPQSALKEDGMSLEDIENTKVKIVGYFLDLDPDGKWFMISKNPFASCFFCGKSGPETILELFGYKNTNKKFKSDDIVEVTGFFNPVYDLEGKVSFGLDKATLKLVKK</sequence>
<evidence type="ECO:0000313" key="2">
    <source>
        <dbReference type="EMBL" id="GGG92053.1"/>
    </source>
</evidence>
<evidence type="ECO:0008006" key="4">
    <source>
        <dbReference type="Google" id="ProtNLM"/>
    </source>
</evidence>
<dbReference type="EMBL" id="BMJW01000001">
    <property type="protein sequence ID" value="GGG92053.1"/>
    <property type="molecule type" value="Genomic_DNA"/>
</dbReference>
<gene>
    <name evidence="2" type="ORF">GCM10011416_06100</name>
</gene>
<name>A0A917MCA0_9FLAO</name>
<protein>
    <recommendedName>
        <fullName evidence="4">DUF3299 domain-containing protein</fullName>
    </recommendedName>
</protein>
<feature type="signal peptide" evidence="1">
    <location>
        <begin position="1"/>
        <end position="21"/>
    </location>
</feature>
<proteinExistence type="predicted"/>
<evidence type="ECO:0000313" key="3">
    <source>
        <dbReference type="Proteomes" id="UP000633278"/>
    </source>
</evidence>
<evidence type="ECO:0000256" key="1">
    <source>
        <dbReference type="SAM" id="SignalP"/>
    </source>
</evidence>
<feature type="chain" id="PRO_5037732284" description="DUF3299 domain-containing protein" evidence="1">
    <location>
        <begin position="22"/>
        <end position="150"/>
    </location>
</feature>
<reference evidence="2" key="2">
    <citation type="submission" date="2020-09" db="EMBL/GenBank/DDBJ databases">
        <authorList>
            <person name="Sun Q."/>
            <person name="Zhou Y."/>
        </authorList>
    </citation>
    <scope>NUCLEOTIDE SEQUENCE</scope>
    <source>
        <strain evidence="2">CGMCC 1.15763</strain>
    </source>
</reference>
<dbReference type="AlphaFoldDB" id="A0A917MCA0"/>
<reference evidence="2" key="1">
    <citation type="journal article" date="2014" name="Int. J. Syst. Evol. Microbiol.">
        <title>Complete genome sequence of Corynebacterium casei LMG S-19264T (=DSM 44701T), isolated from a smear-ripened cheese.</title>
        <authorList>
            <consortium name="US DOE Joint Genome Institute (JGI-PGF)"/>
            <person name="Walter F."/>
            <person name="Albersmeier A."/>
            <person name="Kalinowski J."/>
            <person name="Ruckert C."/>
        </authorList>
    </citation>
    <scope>NUCLEOTIDE SEQUENCE</scope>
    <source>
        <strain evidence="2">CGMCC 1.15763</strain>
    </source>
</reference>
<comment type="caution">
    <text evidence="2">The sequence shown here is derived from an EMBL/GenBank/DDBJ whole genome shotgun (WGS) entry which is preliminary data.</text>
</comment>
<keyword evidence="1" id="KW-0732">Signal</keyword>
<accession>A0A917MCA0</accession>
<organism evidence="2 3">
    <name type="scientific">Polaribacter pacificus</name>
    <dbReference type="NCBI Taxonomy" id="1775173"/>
    <lineage>
        <taxon>Bacteria</taxon>
        <taxon>Pseudomonadati</taxon>
        <taxon>Bacteroidota</taxon>
        <taxon>Flavobacteriia</taxon>
        <taxon>Flavobacteriales</taxon>
        <taxon>Flavobacteriaceae</taxon>
    </lineage>
</organism>
<dbReference type="Proteomes" id="UP000633278">
    <property type="component" value="Unassembled WGS sequence"/>
</dbReference>
<dbReference type="RefSeq" id="WP_188597796.1">
    <property type="nucleotide sequence ID" value="NZ_BMJW01000001.1"/>
</dbReference>